<protein>
    <submittedName>
        <fullName evidence="3">Uncharacterized protein LOC107223004</fullName>
    </submittedName>
</protein>
<keyword evidence="1" id="KW-0732">Signal</keyword>
<evidence type="ECO:0000313" key="2">
    <source>
        <dbReference type="Proteomes" id="UP000829291"/>
    </source>
</evidence>
<dbReference type="KEGG" id="nlo:107223004"/>
<organism evidence="3">
    <name type="scientific">Neodiprion lecontei</name>
    <name type="common">Redheaded pine sawfly</name>
    <dbReference type="NCBI Taxonomy" id="441921"/>
    <lineage>
        <taxon>Eukaryota</taxon>
        <taxon>Metazoa</taxon>
        <taxon>Ecdysozoa</taxon>
        <taxon>Arthropoda</taxon>
        <taxon>Hexapoda</taxon>
        <taxon>Insecta</taxon>
        <taxon>Pterygota</taxon>
        <taxon>Neoptera</taxon>
        <taxon>Endopterygota</taxon>
        <taxon>Hymenoptera</taxon>
        <taxon>Tenthredinoidea</taxon>
        <taxon>Diprionidae</taxon>
        <taxon>Diprioninae</taxon>
        <taxon>Neodiprion</taxon>
    </lineage>
</organism>
<feature type="signal peptide" evidence="1">
    <location>
        <begin position="1"/>
        <end position="19"/>
    </location>
</feature>
<sequence length="233" mass="24644">MVKFASALCLLVAVSGIKGSNETTSAVSAITSELTNYNSTANQTIVTMKVYIVNMATIAENAVEKLNSSMAAAITKSKAQWEELVNSTTIDMSSCEVLLLDEYSEAAAEILANTTACIDSLTAETNASFNIVSADFETCRTSLLTLQKDASDCSSYNESAAHTCLESVGETTDDSACTNITTNLKAFTEKYQTFSDSVSDCVNSNAITSFNATLKEDLDVAVECALKLLGTAS</sequence>
<keyword evidence="2" id="KW-1185">Reference proteome</keyword>
<accession>A0A6J0BVG4</accession>
<feature type="chain" id="PRO_5047473725" evidence="1">
    <location>
        <begin position="20"/>
        <end position="233"/>
    </location>
</feature>
<gene>
    <name evidence="3" type="primary">LOC107223004</name>
</gene>
<evidence type="ECO:0000256" key="1">
    <source>
        <dbReference type="SAM" id="SignalP"/>
    </source>
</evidence>
<dbReference type="InParanoid" id="A0A6J0BVG4"/>
<dbReference type="AlphaFoldDB" id="A0A6J0BVG4"/>
<dbReference type="OrthoDB" id="10310918at2759"/>
<evidence type="ECO:0000313" key="3">
    <source>
        <dbReference type="RefSeq" id="XP_015518053.2"/>
    </source>
</evidence>
<dbReference type="RefSeq" id="XP_015518053.2">
    <property type="nucleotide sequence ID" value="XM_015662567.2"/>
</dbReference>
<name>A0A6J0BVG4_NEOLC</name>
<dbReference type="Proteomes" id="UP000829291">
    <property type="component" value="Chromosome 2"/>
</dbReference>
<reference evidence="3" key="1">
    <citation type="submission" date="2025-08" db="UniProtKB">
        <authorList>
            <consortium name="RefSeq"/>
        </authorList>
    </citation>
    <scope>IDENTIFICATION</scope>
    <source>
        <tissue evidence="3">Thorax and Abdomen</tissue>
    </source>
</reference>
<proteinExistence type="predicted"/>
<dbReference type="GeneID" id="107223004"/>